<dbReference type="AlphaFoldDB" id="A0AAW8CVI6"/>
<evidence type="ECO:0000313" key="1">
    <source>
        <dbReference type="EMBL" id="MDP9891919.1"/>
    </source>
</evidence>
<reference evidence="1" key="1">
    <citation type="submission" date="2023-07" db="EMBL/GenBank/DDBJ databases">
        <title>Sorghum-associated microbial communities from plants grown in Nebraska, USA.</title>
        <authorList>
            <person name="Schachtman D."/>
        </authorList>
    </citation>
    <scope>NUCLEOTIDE SEQUENCE</scope>
    <source>
        <strain evidence="1">DS3754</strain>
    </source>
</reference>
<dbReference type="Pfam" id="PF11162">
    <property type="entry name" value="DUF2946"/>
    <property type="match status" value="1"/>
</dbReference>
<name>A0AAW8CVI6_9BURK</name>
<dbReference type="RefSeq" id="WP_307504203.1">
    <property type="nucleotide sequence ID" value="NZ_JAUSRD010000002.1"/>
</dbReference>
<comment type="caution">
    <text evidence="1">The sequence shown here is derived from an EMBL/GenBank/DDBJ whole genome shotgun (WGS) entry which is preliminary data.</text>
</comment>
<dbReference type="EMBL" id="JAUSRD010000002">
    <property type="protein sequence ID" value="MDP9891919.1"/>
    <property type="molecule type" value="Genomic_DNA"/>
</dbReference>
<protein>
    <recommendedName>
        <fullName evidence="3">DUF2946 domain-containing protein</fullName>
    </recommendedName>
</protein>
<accession>A0AAW8CVI6</accession>
<proteinExistence type="predicted"/>
<evidence type="ECO:0008006" key="3">
    <source>
        <dbReference type="Google" id="ProtNLM"/>
    </source>
</evidence>
<evidence type="ECO:0000313" key="2">
    <source>
        <dbReference type="Proteomes" id="UP001242045"/>
    </source>
</evidence>
<sequence>MPLRPLPLQRLLRFLLLAVFFNAAIGMPLHEAGHMREAVEGMAQAAGLDTIADDAASEADSPAHGDQENHRVCECCLAHVHFAAAPARLPAALEVVQTTALPRAPPGTAFEPFAGRWPFASRAPPNAST</sequence>
<gene>
    <name evidence="1" type="ORF">J2W31_001022</name>
</gene>
<organism evidence="1 2">
    <name type="scientific">Variovorax boronicumulans</name>
    <dbReference type="NCBI Taxonomy" id="436515"/>
    <lineage>
        <taxon>Bacteria</taxon>
        <taxon>Pseudomonadati</taxon>
        <taxon>Pseudomonadota</taxon>
        <taxon>Betaproteobacteria</taxon>
        <taxon>Burkholderiales</taxon>
        <taxon>Comamonadaceae</taxon>
        <taxon>Variovorax</taxon>
    </lineage>
</organism>
<dbReference type="InterPro" id="IPR021333">
    <property type="entry name" value="DUF2946"/>
</dbReference>
<dbReference type="Proteomes" id="UP001242045">
    <property type="component" value="Unassembled WGS sequence"/>
</dbReference>